<proteinExistence type="inferred from homology"/>
<dbReference type="PANTHER" id="PTHR43605">
    <property type="entry name" value="ACYL-COENZYME A SYNTHETASE"/>
    <property type="match status" value="1"/>
</dbReference>
<feature type="domain" description="AMP-binding enzyme C-terminal" evidence="6">
    <location>
        <begin position="433"/>
        <end position="512"/>
    </location>
</feature>
<dbReference type="PROSITE" id="PS00455">
    <property type="entry name" value="AMP_BINDING"/>
    <property type="match status" value="1"/>
</dbReference>
<dbReference type="GO" id="GO:0005524">
    <property type="term" value="F:ATP binding"/>
    <property type="evidence" value="ECO:0007669"/>
    <property type="project" value="UniProtKB-KW"/>
</dbReference>
<comment type="similarity">
    <text evidence="1">Belongs to the ATP-dependent AMP-binding enzyme family.</text>
</comment>
<dbReference type="AlphaFoldDB" id="A0A0M0KGV2"/>
<dbReference type="GeneID" id="87598720"/>
<dbReference type="Gene3D" id="3.30.300.30">
    <property type="match status" value="1"/>
</dbReference>
<dbReference type="PATRIC" id="fig|136160.3.peg.1014"/>
<dbReference type="FunFam" id="3.30.300.30:FF:000005">
    <property type="entry name" value="Acyl-coenzyme A synthetase ACSM5, mitochondrial"/>
    <property type="match status" value="1"/>
</dbReference>
<dbReference type="GO" id="GO:0004321">
    <property type="term" value="F:fatty-acyl-CoA synthase activity"/>
    <property type="evidence" value="ECO:0007669"/>
    <property type="project" value="TreeGrafter"/>
</dbReference>
<dbReference type="GO" id="GO:0006633">
    <property type="term" value="P:fatty acid biosynthetic process"/>
    <property type="evidence" value="ECO:0007669"/>
    <property type="project" value="TreeGrafter"/>
</dbReference>
<dbReference type="Gene3D" id="3.40.50.12780">
    <property type="entry name" value="N-terminal domain of ligase-like"/>
    <property type="match status" value="1"/>
</dbReference>
<dbReference type="NCBIfam" id="NF047394">
    <property type="entry name" value="AcylCoAsynMbcS"/>
    <property type="match status" value="1"/>
</dbReference>
<feature type="domain" description="AMP-dependent synthetase/ligase" evidence="5">
    <location>
        <begin position="24"/>
        <end position="383"/>
    </location>
</feature>
<keyword evidence="3" id="KW-0547">Nucleotide-binding</keyword>
<dbReference type="GO" id="GO:0006637">
    <property type="term" value="P:acyl-CoA metabolic process"/>
    <property type="evidence" value="ECO:0007669"/>
    <property type="project" value="TreeGrafter"/>
</dbReference>
<dbReference type="GO" id="GO:0015645">
    <property type="term" value="F:fatty acid ligase activity"/>
    <property type="evidence" value="ECO:0007669"/>
    <property type="project" value="TreeGrafter"/>
</dbReference>
<dbReference type="InterPro" id="IPR051087">
    <property type="entry name" value="Mitochondrial_ACSM"/>
</dbReference>
<dbReference type="GO" id="GO:0016405">
    <property type="term" value="F:CoA-ligase activity"/>
    <property type="evidence" value="ECO:0007669"/>
    <property type="project" value="UniProtKB-ARBA"/>
</dbReference>
<organism evidence="7">
    <name type="scientific">Halalkalibacterium halodurans</name>
    <name type="common">Bacillus halodurans</name>
    <dbReference type="NCBI Taxonomy" id="86665"/>
    <lineage>
        <taxon>Bacteria</taxon>
        <taxon>Bacillati</taxon>
        <taxon>Bacillota</taxon>
        <taxon>Bacilli</taxon>
        <taxon>Bacillales</taxon>
        <taxon>Bacillaceae</taxon>
        <taxon>Halalkalibacterium (ex Joshi et al. 2022)</taxon>
    </lineage>
</organism>
<gene>
    <name evidence="7" type="ORF">AMD02_03790</name>
</gene>
<dbReference type="InterPro" id="IPR020845">
    <property type="entry name" value="AMP-binding_CS"/>
</dbReference>
<protein>
    <submittedName>
        <fullName evidence="7">Acyl--CoA ligase</fullName>
    </submittedName>
</protein>
<dbReference type="Pfam" id="PF00501">
    <property type="entry name" value="AMP-binding"/>
    <property type="match status" value="1"/>
</dbReference>
<dbReference type="RefSeq" id="WP_053430510.1">
    <property type="nucleotide sequence ID" value="NZ_CP040441.1"/>
</dbReference>
<dbReference type="PANTHER" id="PTHR43605:SF10">
    <property type="entry name" value="ACYL-COA SYNTHETASE MEDIUM CHAIN FAMILY MEMBER 3"/>
    <property type="match status" value="1"/>
</dbReference>
<dbReference type="SUPFAM" id="SSF56801">
    <property type="entry name" value="Acetyl-CoA synthetase-like"/>
    <property type="match status" value="1"/>
</dbReference>
<evidence type="ECO:0000256" key="2">
    <source>
        <dbReference type="ARBA" id="ARBA00022598"/>
    </source>
</evidence>
<accession>A0A0M0KGV2</accession>
<evidence type="ECO:0000313" key="7">
    <source>
        <dbReference type="EMBL" id="KOO38075.1"/>
    </source>
</evidence>
<keyword evidence="4" id="KW-0067">ATP-binding</keyword>
<evidence type="ECO:0000256" key="1">
    <source>
        <dbReference type="ARBA" id="ARBA00006432"/>
    </source>
</evidence>
<keyword evidence="2 7" id="KW-0436">Ligase</keyword>
<dbReference type="InterPro" id="IPR042099">
    <property type="entry name" value="ANL_N_sf"/>
</dbReference>
<evidence type="ECO:0000259" key="5">
    <source>
        <dbReference type="Pfam" id="PF00501"/>
    </source>
</evidence>
<evidence type="ECO:0000256" key="3">
    <source>
        <dbReference type="ARBA" id="ARBA00022741"/>
    </source>
</evidence>
<dbReference type="Pfam" id="PF13193">
    <property type="entry name" value="AMP-binding_C"/>
    <property type="match status" value="1"/>
</dbReference>
<dbReference type="CDD" id="cd05972">
    <property type="entry name" value="MACS_like"/>
    <property type="match status" value="1"/>
</dbReference>
<dbReference type="InterPro" id="IPR025110">
    <property type="entry name" value="AMP-bd_C"/>
</dbReference>
<name>A0A0M0KGV2_ALKHA</name>
<sequence length="527" mass="59311">MRVEHMAPEEYNLTEELDVFARDVNRLAIRFLDDKGHRKDISYAELMNTVHQYANALTKCGLKRGDKVLVVVPRIPEAYYCYLACLKAGIVIIPCSNMLRANDFVYRIQHSEAKAIIAHVQATDEIDSMSVPLPSLQYKWVISGAKSGWESLEDVARNESVSFEGVKTRRDEMAFLPYTSGTTGNPKGVVHTHGWAYAHLQTAAKHWLGVREGDLVWATAAPGWQKWVWSPFLSTIGLGATAFVYNGPFDPNEYLALLEKENINVLCCTPTEYRFMAKVDNLNRYRFPHLHSAVSAGEPLNRKVIETFRDTFGINVRDGYGQTENTLLVGTMIGMEQRPGSMGKPTLEGQVVIVNEDGQPVAPHEVGEIAVHKDAAALFKEYYREPERTAQAFRGDYYITGDLARMDEDGFFWFEGRSDDIIISSGYTIGPFEVEDALTKHPAVKECAVVASPDEDRGAVVKAYIVLNDSTNLDKEALSKELQDHVKAHTAPYKYPRKVEFVESLPKTISGKIRRIELRQQEQLRAQ</sequence>
<dbReference type="EMBL" id="LILD01000001">
    <property type="protein sequence ID" value="KOO38075.1"/>
    <property type="molecule type" value="Genomic_DNA"/>
</dbReference>
<evidence type="ECO:0000259" key="6">
    <source>
        <dbReference type="Pfam" id="PF13193"/>
    </source>
</evidence>
<evidence type="ECO:0000256" key="4">
    <source>
        <dbReference type="ARBA" id="ARBA00022840"/>
    </source>
</evidence>
<dbReference type="InterPro" id="IPR045851">
    <property type="entry name" value="AMP-bd_C_sf"/>
</dbReference>
<comment type="caution">
    <text evidence="7">The sequence shown here is derived from an EMBL/GenBank/DDBJ whole genome shotgun (WGS) entry which is preliminary data.</text>
</comment>
<dbReference type="InterPro" id="IPR000873">
    <property type="entry name" value="AMP-dep_synth/lig_dom"/>
</dbReference>
<reference evidence="7" key="1">
    <citation type="submission" date="2015-08" db="EMBL/GenBank/DDBJ databases">
        <title>Complete DNA Sequence of Pseudomonas syringae pv. actinidiae, the Causal Agent of Kiwifruit Canker Disease.</title>
        <authorList>
            <person name="Rikkerink E.H.A."/>
            <person name="Fineran P.C."/>
        </authorList>
    </citation>
    <scope>NUCLEOTIDE SEQUENCE</scope>
    <source>
        <strain evidence="7">DSM 13666</strain>
    </source>
</reference>